<gene>
    <name evidence="2" type="ORF">RFI_30867</name>
</gene>
<evidence type="ECO:0000313" key="2">
    <source>
        <dbReference type="EMBL" id="ETO06524.1"/>
    </source>
</evidence>
<feature type="region of interest" description="Disordered" evidence="1">
    <location>
        <begin position="176"/>
        <end position="257"/>
    </location>
</feature>
<name>X6LY36_RETFI</name>
<dbReference type="EMBL" id="ASPP01027061">
    <property type="protein sequence ID" value="ETO06524.1"/>
    <property type="molecule type" value="Genomic_DNA"/>
</dbReference>
<keyword evidence="3" id="KW-1185">Reference proteome</keyword>
<evidence type="ECO:0000313" key="3">
    <source>
        <dbReference type="Proteomes" id="UP000023152"/>
    </source>
</evidence>
<accession>X6LY36</accession>
<sequence>MNVFEIDYRFIMTRLKNVCYRLVKNCDKKKYDELTTDDIEHDLSLLPERERATFSEMINPYIYRHELTCLYVTFVSTIQWLKTLFFDTFFGTLQQYFEIPKSVIKIVRVDGSPRRSRNHRGYLHPTCFQTTKKTRDDLILEYLRMLCEEETVIFMSTNTSDGEVSFAGGPCHNTVINKNSNGKTKRHEFSSPPLVLGTLQSPNLNGPVSSDNTNNNNNNNNSNKNNNNNNSNNNNNNDIDINDSNSNTNGSNNNIISNRIENSSTATTGATSSQLQSQSFSEFFNYSPASASEQASTNSCAHNDTNASSKGRFQNEECQTYHSFAVCSSRFGIYYVGDFKCDNRKGINGEWLVGLQMLFDDIKQDTKGFDKDGPNGLLLNKYREQFLDILSVWRNCGEYVIPLPSEPSSSRRGVSKNSITYRKLNMGANNWVSGFFAYLFGLLDMCRQHGLEFINELKRDIAMISDRYLHQQMPLQILHFLLTSFIRDTK</sequence>
<comment type="caution">
    <text evidence="2">The sequence shown here is derived from an EMBL/GenBank/DDBJ whole genome shotgun (WGS) entry which is preliminary data.</text>
</comment>
<reference evidence="2 3" key="1">
    <citation type="journal article" date="2013" name="Curr. Biol.">
        <title>The Genome of the Foraminiferan Reticulomyxa filosa.</title>
        <authorList>
            <person name="Glockner G."/>
            <person name="Hulsmann N."/>
            <person name="Schleicher M."/>
            <person name="Noegel A.A."/>
            <person name="Eichinger L."/>
            <person name="Gallinger C."/>
            <person name="Pawlowski J."/>
            <person name="Sierra R."/>
            <person name="Euteneuer U."/>
            <person name="Pillet L."/>
            <person name="Moustafa A."/>
            <person name="Platzer M."/>
            <person name="Groth M."/>
            <person name="Szafranski K."/>
            <person name="Schliwa M."/>
        </authorList>
    </citation>
    <scope>NUCLEOTIDE SEQUENCE [LARGE SCALE GENOMIC DNA]</scope>
</reference>
<feature type="compositionally biased region" description="Low complexity" evidence="1">
    <location>
        <begin position="209"/>
        <end position="257"/>
    </location>
</feature>
<dbReference type="AlphaFoldDB" id="X6LY36"/>
<protein>
    <submittedName>
        <fullName evidence="2">Uncharacterized protein</fullName>
    </submittedName>
</protein>
<dbReference type="Proteomes" id="UP000023152">
    <property type="component" value="Unassembled WGS sequence"/>
</dbReference>
<proteinExistence type="predicted"/>
<organism evidence="2 3">
    <name type="scientific">Reticulomyxa filosa</name>
    <dbReference type="NCBI Taxonomy" id="46433"/>
    <lineage>
        <taxon>Eukaryota</taxon>
        <taxon>Sar</taxon>
        <taxon>Rhizaria</taxon>
        <taxon>Retaria</taxon>
        <taxon>Foraminifera</taxon>
        <taxon>Monothalamids</taxon>
        <taxon>Reticulomyxidae</taxon>
        <taxon>Reticulomyxa</taxon>
    </lineage>
</organism>
<evidence type="ECO:0000256" key="1">
    <source>
        <dbReference type="SAM" id="MobiDB-lite"/>
    </source>
</evidence>
<feature type="compositionally biased region" description="Polar residues" evidence="1">
    <location>
        <begin position="198"/>
        <end position="208"/>
    </location>
</feature>